<evidence type="ECO:0000313" key="3">
    <source>
        <dbReference type="EMBL" id="GGC26047.1"/>
    </source>
</evidence>
<dbReference type="PANTHER" id="PTHR43674:SF2">
    <property type="entry name" value="BETA-UREIDOPROPIONASE"/>
    <property type="match status" value="1"/>
</dbReference>
<dbReference type="InterPro" id="IPR050345">
    <property type="entry name" value="Aliph_Amidase/BUP"/>
</dbReference>
<dbReference type="InterPro" id="IPR036526">
    <property type="entry name" value="C-N_Hydrolase_sf"/>
</dbReference>
<dbReference type="Proteomes" id="UP000636010">
    <property type="component" value="Unassembled WGS sequence"/>
</dbReference>
<proteinExistence type="predicted"/>
<dbReference type="Pfam" id="PF00795">
    <property type="entry name" value="CN_hydrolase"/>
    <property type="match status" value="1"/>
</dbReference>
<keyword evidence="1 3" id="KW-0378">Hydrolase</keyword>
<dbReference type="SUPFAM" id="SSF56317">
    <property type="entry name" value="Carbon-nitrogen hydrolase"/>
    <property type="match status" value="1"/>
</dbReference>
<dbReference type="CDD" id="cd07197">
    <property type="entry name" value="nitrilase"/>
    <property type="match status" value="1"/>
</dbReference>
<dbReference type="PROSITE" id="PS50263">
    <property type="entry name" value="CN_HYDROLASE"/>
    <property type="match status" value="1"/>
</dbReference>
<dbReference type="GO" id="GO:0016787">
    <property type="term" value="F:hydrolase activity"/>
    <property type="evidence" value="ECO:0007669"/>
    <property type="project" value="UniProtKB-KW"/>
</dbReference>
<dbReference type="PANTHER" id="PTHR43674">
    <property type="entry name" value="NITRILASE C965.09-RELATED"/>
    <property type="match status" value="1"/>
</dbReference>
<accession>A0ABQ1LPH6</accession>
<dbReference type="InterPro" id="IPR003010">
    <property type="entry name" value="C-N_Hydrolase"/>
</dbReference>
<feature type="domain" description="CN hydrolase" evidence="2">
    <location>
        <begin position="1"/>
        <end position="234"/>
    </location>
</feature>
<protein>
    <submittedName>
        <fullName evidence="3">Hydrolase</fullName>
    </submittedName>
</protein>
<name>A0ABQ1LPH6_9BACT</name>
<evidence type="ECO:0000259" key="2">
    <source>
        <dbReference type="PROSITE" id="PS50263"/>
    </source>
</evidence>
<dbReference type="RefSeq" id="WP_188460679.1">
    <property type="nucleotide sequence ID" value="NZ_BAABHU010000002.1"/>
</dbReference>
<organism evidence="3 4">
    <name type="scientific">Marivirga lumbricoides</name>
    <dbReference type="NCBI Taxonomy" id="1046115"/>
    <lineage>
        <taxon>Bacteria</taxon>
        <taxon>Pseudomonadati</taxon>
        <taxon>Bacteroidota</taxon>
        <taxon>Cytophagia</taxon>
        <taxon>Cytophagales</taxon>
        <taxon>Marivirgaceae</taxon>
        <taxon>Marivirga</taxon>
    </lineage>
</organism>
<dbReference type="EMBL" id="BMEC01000002">
    <property type="protein sequence ID" value="GGC26047.1"/>
    <property type="molecule type" value="Genomic_DNA"/>
</dbReference>
<reference evidence="4" key="1">
    <citation type="journal article" date="2019" name="Int. J. Syst. Evol. Microbiol.">
        <title>The Global Catalogue of Microorganisms (GCM) 10K type strain sequencing project: providing services to taxonomists for standard genome sequencing and annotation.</title>
        <authorList>
            <consortium name="The Broad Institute Genomics Platform"/>
            <consortium name="The Broad Institute Genome Sequencing Center for Infectious Disease"/>
            <person name="Wu L."/>
            <person name="Ma J."/>
        </authorList>
    </citation>
    <scope>NUCLEOTIDE SEQUENCE [LARGE SCALE GENOMIC DNA]</scope>
    <source>
        <strain evidence="4">CGMCC 1.10832</strain>
    </source>
</reference>
<gene>
    <name evidence="3" type="ORF">GCM10011506_09320</name>
</gene>
<evidence type="ECO:0000313" key="4">
    <source>
        <dbReference type="Proteomes" id="UP000636010"/>
    </source>
</evidence>
<keyword evidence="4" id="KW-1185">Reference proteome</keyword>
<dbReference type="Gene3D" id="3.60.110.10">
    <property type="entry name" value="Carbon-nitrogen hydrolase"/>
    <property type="match status" value="1"/>
</dbReference>
<sequence length="245" mass="27477">MKIAAAQIKPIKGDIQQNIECHTRWIETAVSKKADFILFPELSLTAYEPRLAKKLAIYPDDDRFNIFQELSDLNNITIGVGAPTKSGDNILISMILFQPNQERKVYSKQKLHSDELPYFAEGKEQLMLQINDKKLAPAICYESILPAHAENAKKQGAAIYLVSVAKSQTGIEKGFVHYAEIAKHLSMHIVMSNSTGFCDNFYSAGQSAIWNSKGEVLTKLESDREGLIIFNTKTEKAFIVEEVLH</sequence>
<evidence type="ECO:0000256" key="1">
    <source>
        <dbReference type="ARBA" id="ARBA00022801"/>
    </source>
</evidence>
<comment type="caution">
    <text evidence="3">The sequence shown here is derived from an EMBL/GenBank/DDBJ whole genome shotgun (WGS) entry which is preliminary data.</text>
</comment>